<feature type="compositionally biased region" description="Pro residues" evidence="1">
    <location>
        <begin position="218"/>
        <end position="228"/>
    </location>
</feature>
<evidence type="ECO:0000256" key="1">
    <source>
        <dbReference type="SAM" id="MobiDB-lite"/>
    </source>
</evidence>
<comment type="caution">
    <text evidence="3">The sequence shown here is derived from an EMBL/GenBank/DDBJ whole genome shotgun (WGS) entry which is preliminary data.</text>
</comment>
<evidence type="ECO:0000313" key="4">
    <source>
        <dbReference type="Proteomes" id="UP001231124"/>
    </source>
</evidence>
<evidence type="ECO:0000313" key="3">
    <source>
        <dbReference type="EMBL" id="MDQ0446216.1"/>
    </source>
</evidence>
<evidence type="ECO:0000259" key="2">
    <source>
        <dbReference type="Pfam" id="PF09851"/>
    </source>
</evidence>
<feature type="domain" description="SHOCT" evidence="2">
    <location>
        <begin position="241"/>
        <end position="267"/>
    </location>
</feature>
<dbReference type="EMBL" id="JAUSVP010000002">
    <property type="protein sequence ID" value="MDQ0446216.1"/>
    <property type="molecule type" value="Genomic_DNA"/>
</dbReference>
<reference evidence="3 4" key="1">
    <citation type="submission" date="2023-07" db="EMBL/GenBank/DDBJ databases">
        <title>Genomic Encyclopedia of Type Strains, Phase IV (KMG-IV): sequencing the most valuable type-strain genomes for metagenomic binning, comparative biology and taxonomic classification.</title>
        <authorList>
            <person name="Goeker M."/>
        </authorList>
    </citation>
    <scope>NUCLEOTIDE SEQUENCE [LARGE SCALE GENOMIC DNA]</scope>
    <source>
        <strain evidence="3 4">DSM 19013</strain>
    </source>
</reference>
<feature type="region of interest" description="Disordered" evidence="1">
    <location>
        <begin position="186"/>
        <end position="238"/>
    </location>
</feature>
<proteinExistence type="predicted"/>
<dbReference type="Pfam" id="PF09851">
    <property type="entry name" value="SHOCT"/>
    <property type="match status" value="1"/>
</dbReference>
<accession>A0ABU0HXL5</accession>
<name>A0ABU0HXL5_9HYPH</name>
<dbReference type="Proteomes" id="UP001231124">
    <property type="component" value="Unassembled WGS sequence"/>
</dbReference>
<sequence length="270" mass="28370">MMPFGETGTRDDGEGPDEASGLQKVAERHEVSLEAVRHVLRALERGYGRMAQFDHPDLGGMGQWSAGGMTMVGRMFDDGLRARVAALCTELAARLPAEGFSAPGHSGGVEPWWPGDLGRPSSTGSQNGMRYAYFPESRRLAIEEGSGVSVYDTGDHAISGVSQANGLLTFTGSAGAVALDRLRRVEGGATPSPEPARAAPADPAHGAPPQAAPVKAFVPPPVAPPKPSHAPSHGADDVLTTIERLADLHKRGVLTDQEFQAKKAELLARL</sequence>
<protein>
    <recommendedName>
        <fullName evidence="2">SHOCT domain-containing protein</fullName>
    </recommendedName>
</protein>
<keyword evidence="4" id="KW-1185">Reference proteome</keyword>
<feature type="region of interest" description="Disordered" evidence="1">
    <location>
        <begin position="1"/>
        <end position="23"/>
    </location>
</feature>
<organism evidence="3 4">
    <name type="scientific">Methylobacterium aerolatum</name>
    <dbReference type="NCBI Taxonomy" id="418708"/>
    <lineage>
        <taxon>Bacteria</taxon>
        <taxon>Pseudomonadati</taxon>
        <taxon>Pseudomonadota</taxon>
        <taxon>Alphaproteobacteria</taxon>
        <taxon>Hyphomicrobiales</taxon>
        <taxon>Methylobacteriaceae</taxon>
        <taxon>Methylobacterium</taxon>
    </lineage>
</organism>
<feature type="compositionally biased region" description="Low complexity" evidence="1">
    <location>
        <begin position="189"/>
        <end position="217"/>
    </location>
</feature>
<dbReference type="InterPro" id="IPR018649">
    <property type="entry name" value="SHOCT"/>
</dbReference>
<gene>
    <name evidence="3" type="ORF">QO012_000705</name>
</gene>
<dbReference type="RefSeq" id="WP_370876529.1">
    <property type="nucleotide sequence ID" value="NZ_BPQE01000017.1"/>
</dbReference>